<feature type="region of interest" description="Disordered" evidence="1">
    <location>
        <begin position="135"/>
        <end position="170"/>
    </location>
</feature>
<dbReference type="RefSeq" id="WP_390287465.1">
    <property type="nucleotide sequence ID" value="NZ_JBHUDI010000006.1"/>
</dbReference>
<dbReference type="Proteomes" id="UP001597076">
    <property type="component" value="Unassembled WGS sequence"/>
</dbReference>
<protein>
    <submittedName>
        <fullName evidence="3">Uncharacterized protein</fullName>
    </submittedName>
</protein>
<evidence type="ECO:0000313" key="3">
    <source>
        <dbReference type="EMBL" id="MFD1564168.1"/>
    </source>
</evidence>
<feature type="transmembrane region" description="Helical" evidence="2">
    <location>
        <begin position="58"/>
        <end position="78"/>
    </location>
</feature>
<evidence type="ECO:0000313" key="4">
    <source>
        <dbReference type="Proteomes" id="UP001597076"/>
    </source>
</evidence>
<sequence>MPRNALMTGIALLAAGALVAASLGLYRVFSYVAAVFILAVVASASIEHHGSFLEPYTGLVAGLTGMFLAGLTGIWLLWSPDVTSYTYALGVPTPTLVYFVLLWLAPAFAAIYYSVIVFDRIGSDAVVDEIISEARDRQQQVDVPLEPRRIERSTSADGLDRASDVEGSDD</sequence>
<reference evidence="3 4" key="1">
    <citation type="journal article" date="2019" name="Int. J. Syst. Evol. Microbiol.">
        <title>The Global Catalogue of Microorganisms (GCM) 10K type strain sequencing project: providing services to taxonomists for standard genome sequencing and annotation.</title>
        <authorList>
            <consortium name="The Broad Institute Genomics Platform"/>
            <consortium name="The Broad Institute Genome Sequencing Center for Infectious Disease"/>
            <person name="Wu L."/>
            <person name="Ma J."/>
        </authorList>
    </citation>
    <scope>NUCLEOTIDE SEQUENCE [LARGE SCALE GENOMIC DNA]</scope>
    <source>
        <strain evidence="3 4">CGMCC 1.12230</strain>
    </source>
</reference>
<dbReference type="EMBL" id="JBHUDI010000006">
    <property type="protein sequence ID" value="MFD1564168.1"/>
    <property type="molecule type" value="Genomic_DNA"/>
</dbReference>
<dbReference type="AlphaFoldDB" id="A0ABD6BGH1"/>
<proteinExistence type="predicted"/>
<accession>A0ABD6BGH1</accession>
<name>A0ABD6BGH1_9EURY</name>
<feature type="compositionally biased region" description="Basic and acidic residues" evidence="1">
    <location>
        <begin position="135"/>
        <end position="164"/>
    </location>
</feature>
<evidence type="ECO:0000256" key="1">
    <source>
        <dbReference type="SAM" id="MobiDB-lite"/>
    </source>
</evidence>
<gene>
    <name evidence="3" type="ORF">ACFR99_11470</name>
</gene>
<comment type="caution">
    <text evidence="3">The sequence shown here is derived from an EMBL/GenBank/DDBJ whole genome shotgun (WGS) entry which is preliminary data.</text>
</comment>
<organism evidence="3 4">
    <name type="scientific">Haloarchaeobius amylolyticus</name>
    <dbReference type="NCBI Taxonomy" id="1198296"/>
    <lineage>
        <taxon>Archaea</taxon>
        <taxon>Methanobacteriati</taxon>
        <taxon>Methanobacteriota</taxon>
        <taxon>Stenosarchaea group</taxon>
        <taxon>Halobacteria</taxon>
        <taxon>Halobacteriales</taxon>
        <taxon>Halorubellaceae</taxon>
        <taxon>Haloarchaeobius</taxon>
    </lineage>
</organism>
<keyword evidence="2" id="KW-1133">Transmembrane helix</keyword>
<keyword evidence="2" id="KW-0472">Membrane</keyword>
<keyword evidence="4" id="KW-1185">Reference proteome</keyword>
<feature type="transmembrane region" description="Helical" evidence="2">
    <location>
        <begin position="30"/>
        <end position="46"/>
    </location>
</feature>
<keyword evidence="2" id="KW-0812">Transmembrane</keyword>
<feature type="transmembrane region" description="Helical" evidence="2">
    <location>
        <begin position="98"/>
        <end position="118"/>
    </location>
</feature>
<evidence type="ECO:0000256" key="2">
    <source>
        <dbReference type="SAM" id="Phobius"/>
    </source>
</evidence>